<dbReference type="GeneID" id="24258775"/>
<keyword evidence="1 4" id="KW-0808">Transferase</keyword>
<evidence type="ECO:0000259" key="3">
    <source>
        <dbReference type="Pfam" id="PF00483"/>
    </source>
</evidence>
<dbReference type="Pfam" id="PF00483">
    <property type="entry name" value="NTP_transferase"/>
    <property type="match status" value="1"/>
</dbReference>
<dbReference type="PANTHER" id="PTHR43584:SF8">
    <property type="entry name" value="N-ACETYLMURAMATE ALPHA-1-PHOSPHATE URIDYLYLTRANSFERASE"/>
    <property type="match status" value="1"/>
</dbReference>
<evidence type="ECO:0000313" key="4">
    <source>
        <dbReference type="EMBL" id="CDN50216.1"/>
    </source>
</evidence>
<dbReference type="GO" id="GO:0016779">
    <property type="term" value="F:nucleotidyltransferase activity"/>
    <property type="evidence" value="ECO:0007669"/>
    <property type="project" value="UniProtKB-KW"/>
</dbReference>
<keyword evidence="5" id="KW-1185">Reference proteome</keyword>
<dbReference type="HOGENOM" id="CLU_029499_2_1_5"/>
<dbReference type="InterPro" id="IPR050065">
    <property type="entry name" value="GlmU-like"/>
</dbReference>
<name>A0A068SWQ3_NEOGA</name>
<dbReference type="PATRIC" id="fig|1028800.3.peg.4126"/>
<feature type="domain" description="Nucleotidyl transferase" evidence="3">
    <location>
        <begin position="11"/>
        <end position="240"/>
    </location>
</feature>
<gene>
    <name evidence="4" type="ORF">RG540_CH40670</name>
</gene>
<dbReference type="eggNOG" id="COG1208">
    <property type="taxonomic scope" value="Bacteria"/>
</dbReference>
<reference evidence="5" key="1">
    <citation type="journal article" date="2014" name="BMC Genomics">
        <title>Genome sequencing of two Neorhizobium galegae strains reveals a noeT gene responsible for the unusual acetylation of the nodulation factors.</title>
        <authorList>
            <person name="Osterman J."/>
            <person name="Marsh J."/>
            <person name="Laine P.K."/>
            <person name="Zeng Z."/>
            <person name="Alatalo E."/>
            <person name="Sullivan J.T."/>
            <person name="Young J.P."/>
            <person name="Thomas-Oates J."/>
            <person name="Paulin L."/>
            <person name="Lindstrom K."/>
        </authorList>
    </citation>
    <scope>NUCLEOTIDE SEQUENCE [LARGE SCALE GENOMIC DNA]</scope>
    <source>
        <strain evidence="5">HAMBI 540</strain>
    </source>
</reference>
<sequence length="248" mass="27220">MTIQRAPIKQAMVLAAGLGTRMRPITNTMPKPLVPVAGKPMIDYVLDSLREAGVERAVVNVHHFADQMATHLAAYKGLEILISDERDALMNNGGGIVKGLKLLDRSTIFVMNADLFWIGETPGKPTNLQHLAEFFDPERMDMAMLCVDIDNTTGHNGINDFGMDADGRLRRYRDDPANPVVYAGAFAMSPSFLDDAPSDAFNINIYFDKAIARGRLYGTMLDGHWITVGTPEALPEAEAVIARYPVEA</sequence>
<protein>
    <submittedName>
        <fullName evidence="4">Nucleotidyl transferase</fullName>
    </submittedName>
</protein>
<evidence type="ECO:0000313" key="5">
    <source>
        <dbReference type="Proteomes" id="UP000028181"/>
    </source>
</evidence>
<dbReference type="InterPro" id="IPR029044">
    <property type="entry name" value="Nucleotide-diphossugar_trans"/>
</dbReference>
<dbReference type="KEGG" id="ngg:RG540_CH40670"/>
<organism evidence="4 5">
    <name type="scientific">Neorhizobium galegae bv. orientalis str. HAMBI 540</name>
    <dbReference type="NCBI Taxonomy" id="1028800"/>
    <lineage>
        <taxon>Bacteria</taxon>
        <taxon>Pseudomonadati</taxon>
        <taxon>Pseudomonadota</taxon>
        <taxon>Alphaproteobacteria</taxon>
        <taxon>Hyphomicrobiales</taxon>
        <taxon>Rhizobiaceae</taxon>
        <taxon>Rhizobium/Agrobacterium group</taxon>
        <taxon>Neorhizobium</taxon>
    </lineage>
</organism>
<evidence type="ECO:0000256" key="2">
    <source>
        <dbReference type="ARBA" id="ARBA00022695"/>
    </source>
</evidence>
<keyword evidence="2" id="KW-0548">Nucleotidyltransferase</keyword>
<dbReference type="InterPro" id="IPR005835">
    <property type="entry name" value="NTP_transferase_dom"/>
</dbReference>
<dbReference type="AlphaFoldDB" id="A0A068SWQ3"/>
<dbReference type="Proteomes" id="UP000028181">
    <property type="component" value="Chromosome I"/>
</dbReference>
<dbReference type="Gene3D" id="3.90.550.10">
    <property type="entry name" value="Spore Coat Polysaccharide Biosynthesis Protein SpsA, Chain A"/>
    <property type="match status" value="1"/>
</dbReference>
<dbReference type="CDD" id="cd06422">
    <property type="entry name" value="NTP_transferase_like_1"/>
    <property type="match status" value="1"/>
</dbReference>
<dbReference type="OrthoDB" id="9788272at2"/>
<dbReference type="EMBL" id="HG938353">
    <property type="protein sequence ID" value="CDN50216.1"/>
    <property type="molecule type" value="Genomic_DNA"/>
</dbReference>
<dbReference type="SUPFAM" id="SSF53448">
    <property type="entry name" value="Nucleotide-diphospho-sugar transferases"/>
    <property type="match status" value="1"/>
</dbReference>
<proteinExistence type="predicted"/>
<dbReference type="RefSeq" id="WP_038591647.1">
    <property type="nucleotide sequence ID" value="NZ_HG938353.1"/>
</dbReference>
<evidence type="ECO:0000256" key="1">
    <source>
        <dbReference type="ARBA" id="ARBA00022679"/>
    </source>
</evidence>
<accession>A0A068SWQ3</accession>
<dbReference type="PANTHER" id="PTHR43584">
    <property type="entry name" value="NUCLEOTIDYL TRANSFERASE"/>
    <property type="match status" value="1"/>
</dbReference>